<evidence type="ECO:0000256" key="2">
    <source>
        <dbReference type="ARBA" id="ARBA00022723"/>
    </source>
</evidence>
<keyword evidence="3" id="KW-0378">Hydrolase</keyword>
<comment type="similarity">
    <text evidence="5">Belongs to the creatininase superfamily.</text>
</comment>
<comment type="caution">
    <text evidence="6">The sequence shown here is derived from an EMBL/GenBank/DDBJ whole genome shotgun (WGS) entry which is preliminary data.</text>
</comment>
<dbReference type="NCBIfam" id="TIGR03964">
    <property type="entry name" value="mycofact_creat"/>
    <property type="match status" value="1"/>
</dbReference>
<keyword evidence="7" id="KW-1185">Reference proteome</keyword>
<dbReference type="PANTHER" id="PTHR35005:SF1">
    <property type="entry name" value="2-AMINO-5-FORMYLAMINO-6-RIBOSYLAMINOPYRIMIDIN-4(3H)-ONE 5'-MONOPHOSPHATE DEFORMYLASE"/>
    <property type="match status" value="1"/>
</dbReference>
<dbReference type="InterPro" id="IPR024087">
    <property type="entry name" value="Creatininase-like_sf"/>
</dbReference>
<evidence type="ECO:0000313" key="7">
    <source>
        <dbReference type="Proteomes" id="UP001500957"/>
    </source>
</evidence>
<dbReference type="InterPro" id="IPR023871">
    <property type="entry name" value="MftE"/>
</dbReference>
<evidence type="ECO:0000256" key="4">
    <source>
        <dbReference type="ARBA" id="ARBA00022833"/>
    </source>
</evidence>
<dbReference type="EMBL" id="BAAAHE010000007">
    <property type="protein sequence ID" value="GAA0610125.1"/>
    <property type="molecule type" value="Genomic_DNA"/>
</dbReference>
<evidence type="ECO:0000256" key="5">
    <source>
        <dbReference type="ARBA" id="ARBA00024029"/>
    </source>
</evidence>
<evidence type="ECO:0000313" key="6">
    <source>
        <dbReference type="EMBL" id="GAA0610125.1"/>
    </source>
</evidence>
<evidence type="ECO:0000256" key="1">
    <source>
        <dbReference type="ARBA" id="ARBA00001947"/>
    </source>
</evidence>
<dbReference type="Pfam" id="PF02633">
    <property type="entry name" value="Creatininase"/>
    <property type="match status" value="1"/>
</dbReference>
<sequence>MRLADLTWPQVAGEVGPAVLAVPLGSTEQHGPHLPHSVDTDIAVALCEGLADRRPDVVVAPPLPFGASGEHAGFPGTLSIGTEALTHVLVELARSATDTFRRVLFVSGHGGNGEGLRAAVTQLRAEGRDVRFFEPRWTGDAHAGRAETSLMLHLDPRRVRLELAEPGNSAPLPEILPLLRAQGIRAASANGILGNPVGASAEEGRALLARLTDDLVAFVERTSDDVAAIATTSSDATAEGVAS</sequence>
<dbReference type="PANTHER" id="PTHR35005">
    <property type="entry name" value="3-DEHYDRO-SCYLLO-INOSOSE HYDROLASE"/>
    <property type="match status" value="1"/>
</dbReference>
<evidence type="ECO:0000256" key="3">
    <source>
        <dbReference type="ARBA" id="ARBA00022801"/>
    </source>
</evidence>
<comment type="cofactor">
    <cofactor evidence="1">
        <name>Zn(2+)</name>
        <dbReference type="ChEBI" id="CHEBI:29105"/>
    </cofactor>
</comment>
<reference evidence="6 7" key="1">
    <citation type="journal article" date="2019" name="Int. J. Syst. Evol. Microbiol.">
        <title>The Global Catalogue of Microorganisms (GCM) 10K type strain sequencing project: providing services to taxonomists for standard genome sequencing and annotation.</title>
        <authorList>
            <consortium name="The Broad Institute Genomics Platform"/>
            <consortium name="The Broad Institute Genome Sequencing Center for Infectious Disease"/>
            <person name="Wu L."/>
            <person name="Ma J."/>
        </authorList>
    </citation>
    <scope>NUCLEOTIDE SEQUENCE [LARGE SCALE GENOMIC DNA]</scope>
    <source>
        <strain evidence="6 7">JCM 10671</strain>
    </source>
</reference>
<accession>A0ABN1GEX9</accession>
<keyword evidence="2" id="KW-0479">Metal-binding</keyword>
<dbReference type="RefSeq" id="WP_344602293.1">
    <property type="nucleotide sequence ID" value="NZ_BAAAHE010000007.1"/>
</dbReference>
<protein>
    <submittedName>
        <fullName evidence="6">Mycofactocin biosynthesis peptidyl-dipeptidase MftE</fullName>
    </submittedName>
</protein>
<proteinExistence type="inferred from homology"/>
<keyword evidence="4" id="KW-0862">Zinc</keyword>
<dbReference type="SUPFAM" id="SSF102215">
    <property type="entry name" value="Creatininase"/>
    <property type="match status" value="1"/>
</dbReference>
<gene>
    <name evidence="6" type="primary">mftE</name>
    <name evidence="6" type="ORF">GCM10009547_10270</name>
</gene>
<dbReference type="Proteomes" id="UP001500957">
    <property type="component" value="Unassembled WGS sequence"/>
</dbReference>
<dbReference type="Gene3D" id="3.40.50.10310">
    <property type="entry name" value="Creatininase"/>
    <property type="match status" value="1"/>
</dbReference>
<dbReference type="InterPro" id="IPR003785">
    <property type="entry name" value="Creatininase/forma_Hydrolase"/>
</dbReference>
<name>A0ABN1GEX9_9ACTN</name>
<organism evidence="6 7">
    <name type="scientific">Sporichthya brevicatena</name>
    <dbReference type="NCBI Taxonomy" id="171442"/>
    <lineage>
        <taxon>Bacteria</taxon>
        <taxon>Bacillati</taxon>
        <taxon>Actinomycetota</taxon>
        <taxon>Actinomycetes</taxon>
        <taxon>Sporichthyales</taxon>
        <taxon>Sporichthyaceae</taxon>
        <taxon>Sporichthya</taxon>
    </lineage>
</organism>